<sequence length="301" mass="33725">MTIAEAYAACRTIAQREAKNFYYAFRVLPRHKSDAMCAVYAFMRRADDIADDESLTLPERRQAMSAWVESWRAARRSGVSGDPVFLALNDTQKQFAIPDALLEELVQGTTMDLEPHLGAAVEVQTFATFDDLYRYCYLVASVVGLVCIRIFGYTDPRAEKLAEETGIAFQLTNILRDVKEDAERGRVYLPQDMLHEFGSSTERVLALAQGAGVESPDRAMLRQLAAKAEAYYKSADQLLPLIDKDSRAALWVLVTIYRNLLVRIGKLDNDVFSQRVSVPTSSKLLTLTQGMSMALLNRMTS</sequence>
<dbReference type="Pfam" id="PF00494">
    <property type="entry name" value="SQS_PSY"/>
    <property type="match status" value="1"/>
</dbReference>
<dbReference type="EMBL" id="CP121195">
    <property type="protein sequence ID" value="XBH12055.1"/>
    <property type="molecule type" value="Genomic_DNA"/>
</dbReference>
<evidence type="ECO:0000313" key="2">
    <source>
        <dbReference type="EMBL" id="XBH08834.1"/>
    </source>
</evidence>
<protein>
    <submittedName>
        <fullName evidence="3">Phytoene/squalene synthase family protein</fullName>
        <ecNumber evidence="3">2.5.1.-</ecNumber>
    </submittedName>
</protein>
<dbReference type="CDD" id="cd00683">
    <property type="entry name" value="Trans_IPPS_HH"/>
    <property type="match status" value="1"/>
</dbReference>
<proteinExistence type="predicted"/>
<dbReference type="InterPro" id="IPR033904">
    <property type="entry name" value="Trans_IPPS_HH"/>
</dbReference>
<evidence type="ECO:0000256" key="1">
    <source>
        <dbReference type="ARBA" id="ARBA00022679"/>
    </source>
</evidence>
<accession>A0AAU7CTZ6</accession>
<dbReference type="InterPro" id="IPR044843">
    <property type="entry name" value="Trans_IPPS_bact-type"/>
</dbReference>
<dbReference type="InterPro" id="IPR019845">
    <property type="entry name" value="Squalene/phytoene_synthase_CS"/>
</dbReference>
<dbReference type="GO" id="GO:0004311">
    <property type="term" value="F:geranylgeranyl diphosphate synthase activity"/>
    <property type="evidence" value="ECO:0007669"/>
    <property type="project" value="InterPro"/>
</dbReference>
<dbReference type="InterPro" id="IPR008949">
    <property type="entry name" value="Isoprenoid_synthase_dom_sf"/>
</dbReference>
<dbReference type="GO" id="GO:0051996">
    <property type="term" value="F:squalene synthase [NAD(P)H] activity"/>
    <property type="evidence" value="ECO:0007669"/>
    <property type="project" value="InterPro"/>
</dbReference>
<dbReference type="SFLD" id="SFLDG01212">
    <property type="entry name" value="Phytoene_synthase_like"/>
    <property type="match status" value="1"/>
</dbReference>
<gene>
    <name evidence="2" type="ORF">P4G45_10030</name>
    <name evidence="3" type="ORF">P8936_10055</name>
</gene>
<dbReference type="AlphaFoldDB" id="A0AAU7D3E1"/>
<dbReference type="PANTHER" id="PTHR31480">
    <property type="entry name" value="BIFUNCTIONAL LYCOPENE CYCLASE/PHYTOENE SYNTHASE"/>
    <property type="match status" value="1"/>
</dbReference>
<dbReference type="Gene3D" id="1.10.600.10">
    <property type="entry name" value="Farnesyl Diphosphate Synthase"/>
    <property type="match status" value="1"/>
</dbReference>
<dbReference type="EMBL" id="CP121194">
    <property type="protein sequence ID" value="XBH08834.1"/>
    <property type="molecule type" value="Genomic_DNA"/>
</dbReference>
<evidence type="ECO:0000313" key="3">
    <source>
        <dbReference type="EMBL" id="XBH12055.1"/>
    </source>
</evidence>
<dbReference type="PROSITE" id="PS01044">
    <property type="entry name" value="SQUALEN_PHYTOEN_SYN_1"/>
    <property type="match status" value="1"/>
</dbReference>
<dbReference type="SFLD" id="SFLDG01018">
    <property type="entry name" value="Squalene/Phytoene_Synthase_Lik"/>
    <property type="match status" value="1"/>
</dbReference>
<dbReference type="RefSeq" id="WP_348266344.1">
    <property type="nucleotide sequence ID" value="NZ_CP121194.1"/>
</dbReference>
<accession>A0AAU7D3E1</accession>
<dbReference type="GO" id="GO:0016117">
    <property type="term" value="P:carotenoid biosynthetic process"/>
    <property type="evidence" value="ECO:0007669"/>
    <property type="project" value="UniProtKB-ARBA"/>
</dbReference>
<reference evidence="3" key="1">
    <citation type="submission" date="2023-03" db="EMBL/GenBank/DDBJ databases">
        <title>Edaphobacter sp.</title>
        <authorList>
            <person name="Huber K.J."/>
            <person name="Papendorf J."/>
            <person name="Pilke C."/>
            <person name="Bunk B."/>
            <person name="Sproeer C."/>
            <person name="Pester M."/>
        </authorList>
    </citation>
    <scope>NUCLEOTIDE SEQUENCE</scope>
    <source>
        <strain evidence="2">DSM 109919</strain>
        <strain evidence="3">DSM 109920</strain>
    </source>
</reference>
<dbReference type="EC" id="2.5.1.-" evidence="3"/>
<name>A0AAU7D3E1_9BACT</name>
<dbReference type="KEGG" id="epl:P4G45_10030"/>
<dbReference type="SUPFAM" id="SSF48576">
    <property type="entry name" value="Terpenoid synthases"/>
    <property type="match status" value="1"/>
</dbReference>
<keyword evidence="1 3" id="KW-0808">Transferase</keyword>
<dbReference type="InterPro" id="IPR002060">
    <property type="entry name" value="Squ/phyt_synthse"/>
</dbReference>
<dbReference type="SFLD" id="SFLDS00005">
    <property type="entry name" value="Isoprenoid_Synthase_Type_I"/>
    <property type="match status" value="1"/>
</dbReference>
<organism evidence="3">
    <name type="scientific">Edaphobacter paludis</name>
    <dbReference type="NCBI Taxonomy" id="3035702"/>
    <lineage>
        <taxon>Bacteria</taxon>
        <taxon>Pseudomonadati</taxon>
        <taxon>Acidobacteriota</taxon>
        <taxon>Terriglobia</taxon>
        <taxon>Terriglobales</taxon>
        <taxon>Acidobacteriaceae</taxon>
        <taxon>Edaphobacter</taxon>
    </lineage>
</organism>